<keyword evidence="3" id="KW-1003">Cell membrane</keyword>
<feature type="transmembrane region" description="Helical" evidence="7">
    <location>
        <begin position="205"/>
        <end position="226"/>
    </location>
</feature>
<evidence type="ECO:0000313" key="10">
    <source>
        <dbReference type="Proteomes" id="UP000050901"/>
    </source>
</evidence>
<evidence type="ECO:0000256" key="6">
    <source>
        <dbReference type="ARBA" id="ARBA00023136"/>
    </source>
</evidence>
<gene>
    <name evidence="9" type="ORF">FC47_GL000733</name>
</gene>
<dbReference type="Pfam" id="PF07690">
    <property type="entry name" value="MFS_1"/>
    <property type="match status" value="1"/>
</dbReference>
<evidence type="ECO:0000256" key="4">
    <source>
        <dbReference type="ARBA" id="ARBA00022692"/>
    </source>
</evidence>
<proteinExistence type="predicted"/>
<organism evidence="9 10">
    <name type="scientific">Limosilactobacillus mucosae DSM 13345</name>
    <dbReference type="NCBI Taxonomy" id="1423771"/>
    <lineage>
        <taxon>Bacteria</taxon>
        <taxon>Bacillati</taxon>
        <taxon>Bacillota</taxon>
        <taxon>Bacilli</taxon>
        <taxon>Lactobacillales</taxon>
        <taxon>Lactobacillaceae</taxon>
        <taxon>Limosilactobacillus</taxon>
    </lineage>
</organism>
<dbReference type="InterPro" id="IPR011701">
    <property type="entry name" value="MFS"/>
</dbReference>
<dbReference type="InterPro" id="IPR020846">
    <property type="entry name" value="MFS_dom"/>
</dbReference>
<evidence type="ECO:0000256" key="7">
    <source>
        <dbReference type="SAM" id="Phobius"/>
    </source>
</evidence>
<sequence length="398" mass="43522">MKNYRMQSLVLVLIAFALGFSEFIIVGVLPDIAKTFHEPVTVVGLLVTIFALVYAISTPLITMLIGTRSLLKVELALWIVFILGNAMVMTAPSYPILVAARVITAIVSGVIISIATTFANSLAPLEKRAGLIAWIFSGFSIASVFGVPVGTWISMHFGWRTTFGVIVFVSLVILFLMRASLPIDLRQGASRQFSDQFKIFGDRRIYIGMLLPMFNLAATYTFYTYLRPLLAGPLHFKTGAITLLLFLYGLMSLFSNQFSGRLVELGGLRKMPLVHGLQLMLLAMLAISLDWRWLALIVIMLIGTLMYLINSPIQLHFIDIATHDYPASLVMASSINSIFSNFGIALGSATGSLLVKMHGLSAVGPGGAVYAGIACGLMIFLNRINQKKVPTEQNDDCQ</sequence>
<dbReference type="PATRIC" id="fig|1423771.3.peg.740"/>
<comment type="subcellular location">
    <subcellularLocation>
        <location evidence="1">Cell membrane</location>
        <topology evidence="1">Multi-pass membrane protein</topology>
    </subcellularLocation>
</comment>
<dbReference type="PANTHER" id="PTHR43124">
    <property type="entry name" value="PURINE EFFLUX PUMP PBUE"/>
    <property type="match status" value="1"/>
</dbReference>
<dbReference type="AlphaFoldDB" id="A0A0R1P8I3"/>
<evidence type="ECO:0000256" key="5">
    <source>
        <dbReference type="ARBA" id="ARBA00022989"/>
    </source>
</evidence>
<dbReference type="Proteomes" id="UP000050901">
    <property type="component" value="Unassembled WGS sequence"/>
</dbReference>
<accession>A0A0R1P8I3</accession>
<feature type="transmembrane region" description="Helical" evidence="7">
    <location>
        <begin position="165"/>
        <end position="185"/>
    </location>
</feature>
<dbReference type="GO" id="GO:0005886">
    <property type="term" value="C:plasma membrane"/>
    <property type="evidence" value="ECO:0007669"/>
    <property type="project" value="UniProtKB-SubCell"/>
</dbReference>
<feature type="transmembrane region" description="Helical" evidence="7">
    <location>
        <begin position="359"/>
        <end position="381"/>
    </location>
</feature>
<dbReference type="CDD" id="cd17324">
    <property type="entry name" value="MFS_NepI_like"/>
    <property type="match status" value="1"/>
</dbReference>
<dbReference type="InterPro" id="IPR036259">
    <property type="entry name" value="MFS_trans_sf"/>
</dbReference>
<dbReference type="EMBL" id="AZEQ01000017">
    <property type="protein sequence ID" value="KRL24648.1"/>
    <property type="molecule type" value="Genomic_DNA"/>
</dbReference>
<feature type="transmembrane region" description="Helical" evidence="7">
    <location>
        <begin position="131"/>
        <end position="153"/>
    </location>
</feature>
<dbReference type="RefSeq" id="WP_056968565.1">
    <property type="nucleotide sequence ID" value="NZ_AZEQ01000017.1"/>
</dbReference>
<keyword evidence="2" id="KW-0813">Transport</keyword>
<evidence type="ECO:0000256" key="3">
    <source>
        <dbReference type="ARBA" id="ARBA00022475"/>
    </source>
</evidence>
<name>A0A0R1P8I3_LIMMU</name>
<comment type="caution">
    <text evidence="9">The sequence shown here is derived from an EMBL/GenBank/DDBJ whole genome shotgun (WGS) entry which is preliminary data.</text>
</comment>
<feature type="transmembrane region" description="Helical" evidence="7">
    <location>
        <begin position="293"/>
        <end position="313"/>
    </location>
</feature>
<dbReference type="PROSITE" id="PS50850">
    <property type="entry name" value="MFS"/>
    <property type="match status" value="1"/>
</dbReference>
<dbReference type="GO" id="GO:0022857">
    <property type="term" value="F:transmembrane transporter activity"/>
    <property type="evidence" value="ECO:0007669"/>
    <property type="project" value="InterPro"/>
</dbReference>
<feature type="transmembrane region" description="Helical" evidence="7">
    <location>
        <begin position="40"/>
        <end position="63"/>
    </location>
</feature>
<feature type="transmembrane region" description="Helical" evidence="7">
    <location>
        <begin position="271"/>
        <end position="287"/>
    </location>
</feature>
<feature type="domain" description="Major facilitator superfamily (MFS) profile" evidence="8">
    <location>
        <begin position="7"/>
        <end position="389"/>
    </location>
</feature>
<feature type="transmembrane region" description="Helical" evidence="7">
    <location>
        <begin position="98"/>
        <end position="119"/>
    </location>
</feature>
<evidence type="ECO:0000259" key="8">
    <source>
        <dbReference type="PROSITE" id="PS50850"/>
    </source>
</evidence>
<feature type="transmembrane region" description="Helical" evidence="7">
    <location>
        <begin position="325"/>
        <end position="347"/>
    </location>
</feature>
<evidence type="ECO:0000313" key="9">
    <source>
        <dbReference type="EMBL" id="KRL24648.1"/>
    </source>
</evidence>
<evidence type="ECO:0000256" key="1">
    <source>
        <dbReference type="ARBA" id="ARBA00004651"/>
    </source>
</evidence>
<feature type="transmembrane region" description="Helical" evidence="7">
    <location>
        <begin position="238"/>
        <end position="259"/>
    </location>
</feature>
<reference evidence="9 10" key="1">
    <citation type="journal article" date="2015" name="Genome Announc.">
        <title>Expanding the biotechnology potential of lactobacilli through comparative genomics of 213 strains and associated genera.</title>
        <authorList>
            <person name="Sun Z."/>
            <person name="Harris H.M."/>
            <person name="McCann A."/>
            <person name="Guo C."/>
            <person name="Argimon S."/>
            <person name="Zhang W."/>
            <person name="Yang X."/>
            <person name="Jeffery I.B."/>
            <person name="Cooney J.C."/>
            <person name="Kagawa T.F."/>
            <person name="Liu W."/>
            <person name="Song Y."/>
            <person name="Salvetti E."/>
            <person name="Wrobel A."/>
            <person name="Rasinkangas P."/>
            <person name="Parkhill J."/>
            <person name="Rea M.C."/>
            <person name="O'Sullivan O."/>
            <person name="Ritari J."/>
            <person name="Douillard F.P."/>
            <person name="Paul Ross R."/>
            <person name="Yang R."/>
            <person name="Briner A.E."/>
            <person name="Felis G.E."/>
            <person name="de Vos W.M."/>
            <person name="Barrangou R."/>
            <person name="Klaenhammer T.R."/>
            <person name="Caufield P.W."/>
            <person name="Cui Y."/>
            <person name="Zhang H."/>
            <person name="O'Toole P.W."/>
        </authorList>
    </citation>
    <scope>NUCLEOTIDE SEQUENCE [LARGE SCALE GENOMIC DNA]</scope>
    <source>
        <strain evidence="9 10">DSM 13345</strain>
    </source>
</reference>
<evidence type="ECO:0000256" key="2">
    <source>
        <dbReference type="ARBA" id="ARBA00022448"/>
    </source>
</evidence>
<protein>
    <submittedName>
        <fullName evidence="9">Transporter, major facilitator family protein</fullName>
    </submittedName>
</protein>
<keyword evidence="4 7" id="KW-0812">Transmembrane</keyword>
<keyword evidence="6 7" id="KW-0472">Membrane</keyword>
<feature type="transmembrane region" description="Helical" evidence="7">
    <location>
        <begin position="75"/>
        <end position="92"/>
    </location>
</feature>
<dbReference type="Gene3D" id="1.20.1250.20">
    <property type="entry name" value="MFS general substrate transporter like domains"/>
    <property type="match status" value="1"/>
</dbReference>
<dbReference type="PANTHER" id="PTHR43124:SF3">
    <property type="entry name" value="CHLORAMPHENICOL EFFLUX PUMP RV0191"/>
    <property type="match status" value="1"/>
</dbReference>
<dbReference type="InterPro" id="IPR050189">
    <property type="entry name" value="MFS_Efflux_Transporters"/>
</dbReference>
<keyword evidence="5 7" id="KW-1133">Transmembrane helix</keyword>
<dbReference type="SUPFAM" id="SSF103473">
    <property type="entry name" value="MFS general substrate transporter"/>
    <property type="match status" value="1"/>
</dbReference>